<proteinExistence type="inferred from homology"/>
<dbReference type="EMBL" id="KB020429">
    <property type="protein sequence ID" value="ELA37570.1"/>
    <property type="molecule type" value="Genomic_DNA"/>
</dbReference>
<dbReference type="Gene3D" id="1.20.1260.60">
    <property type="entry name" value="Vacuolar protein sorting-associated protein Ist1"/>
    <property type="match status" value="1"/>
</dbReference>
<dbReference type="InterPro" id="IPR009072">
    <property type="entry name" value="Histone-fold"/>
</dbReference>
<dbReference type="AlphaFoldDB" id="L2GGP4"/>
<feature type="region of interest" description="Disordered" evidence="8">
    <location>
        <begin position="102"/>
        <end position="129"/>
    </location>
</feature>
<evidence type="ECO:0000256" key="2">
    <source>
        <dbReference type="ARBA" id="ARBA00005536"/>
    </source>
</evidence>
<dbReference type="Pfam" id="PF02269">
    <property type="entry name" value="TFIID-18kDa"/>
    <property type="match status" value="1"/>
</dbReference>
<name>L2GGP4_COLFN</name>
<comment type="similarity">
    <text evidence="2">Belongs to the IST1 family.</text>
</comment>
<keyword evidence="4" id="KW-0010">Activator</keyword>
<gene>
    <name evidence="9" type="ORF">CGGC5_3078</name>
</gene>
<dbReference type="FunFam" id="1.10.20.10:FF:000023">
    <property type="entry name" value="transcription initiation protein SPT3 homolog"/>
    <property type="match status" value="1"/>
</dbReference>
<feature type="region of interest" description="Disordered" evidence="8">
    <location>
        <begin position="39"/>
        <end position="63"/>
    </location>
</feature>
<feature type="compositionally biased region" description="Acidic residues" evidence="8">
    <location>
        <begin position="627"/>
        <end position="637"/>
    </location>
</feature>
<dbReference type="InterPro" id="IPR042277">
    <property type="entry name" value="IST1-like"/>
</dbReference>
<dbReference type="GO" id="GO:0003712">
    <property type="term" value="F:transcription coregulator activity"/>
    <property type="evidence" value="ECO:0007669"/>
    <property type="project" value="TreeGrafter"/>
</dbReference>
<dbReference type="InterPro" id="IPR003195">
    <property type="entry name" value="TFIID_TAF13"/>
</dbReference>
<keyword evidence="5" id="KW-0804">Transcription</keyword>
<feature type="compositionally biased region" description="Basic residues" evidence="8">
    <location>
        <begin position="112"/>
        <end position="124"/>
    </location>
</feature>
<dbReference type="CDD" id="cd22926">
    <property type="entry name" value="HFD_SPT3"/>
    <property type="match status" value="1"/>
</dbReference>
<dbReference type="InterPro" id="IPR005061">
    <property type="entry name" value="Ist1"/>
</dbReference>
<dbReference type="Gene3D" id="1.10.20.10">
    <property type="entry name" value="Histone, subunit A"/>
    <property type="match status" value="1"/>
</dbReference>
<dbReference type="PANTHER" id="PTHR11380:SF16">
    <property type="entry name" value="TRANSCRIPTION INITIATION PROTEIN SPT3 HOMOLOG"/>
    <property type="match status" value="1"/>
</dbReference>
<dbReference type="Pfam" id="PF03398">
    <property type="entry name" value="Ist1"/>
    <property type="match status" value="1"/>
</dbReference>
<feature type="compositionally biased region" description="Basic and acidic residues" evidence="8">
    <location>
        <begin position="226"/>
        <end position="235"/>
    </location>
</feature>
<dbReference type="PANTHER" id="PTHR11380">
    <property type="entry name" value="TRANSCRIPTION INITIATION FACTOR TFIID/SUPT3-RELATED"/>
    <property type="match status" value="1"/>
</dbReference>
<dbReference type="GO" id="GO:0006357">
    <property type="term" value="P:regulation of transcription by RNA polymerase II"/>
    <property type="evidence" value="ECO:0007669"/>
    <property type="project" value="UniProtKB-ARBA"/>
</dbReference>
<dbReference type="HOGENOM" id="CLU_388300_0_0_1"/>
<dbReference type="FunFam" id="1.20.1260.60:FF:000002">
    <property type="entry name" value="Vacuolar protein sorting-associated protein IST1"/>
    <property type="match status" value="1"/>
</dbReference>
<feature type="region of interest" description="Disordered" evidence="8">
    <location>
        <begin position="226"/>
        <end position="264"/>
    </location>
</feature>
<feature type="compositionally biased region" description="Polar residues" evidence="8">
    <location>
        <begin position="678"/>
        <end position="691"/>
    </location>
</feature>
<evidence type="ECO:0000256" key="4">
    <source>
        <dbReference type="ARBA" id="ARBA00023159"/>
    </source>
</evidence>
<evidence type="ECO:0000256" key="8">
    <source>
        <dbReference type="SAM" id="MobiDB-lite"/>
    </source>
</evidence>
<accession>L2GGP4</accession>
<protein>
    <submittedName>
        <fullName evidence="9">Saga-like transcriptional regulatory complex subunit spt3</fullName>
    </submittedName>
</protein>
<evidence type="ECO:0000256" key="6">
    <source>
        <dbReference type="ARBA" id="ARBA00023242"/>
    </source>
</evidence>
<comment type="subcellular location">
    <subcellularLocation>
        <location evidence="1">Nucleus</location>
    </subcellularLocation>
</comment>
<evidence type="ECO:0000256" key="3">
    <source>
        <dbReference type="ARBA" id="ARBA00023015"/>
    </source>
</evidence>
<evidence type="ECO:0000256" key="1">
    <source>
        <dbReference type="ARBA" id="ARBA00004123"/>
    </source>
</evidence>
<evidence type="ECO:0000256" key="7">
    <source>
        <dbReference type="ARBA" id="ARBA00061274"/>
    </source>
</evidence>
<comment type="similarity">
    <text evidence="7">Belongs to the SPT3 family.</text>
</comment>
<dbReference type="GO" id="GO:0005634">
    <property type="term" value="C:nucleus"/>
    <property type="evidence" value="ECO:0007669"/>
    <property type="project" value="UniProtKB-SubCell"/>
</dbReference>
<dbReference type="GO" id="GO:0015031">
    <property type="term" value="P:protein transport"/>
    <property type="evidence" value="ECO:0007669"/>
    <property type="project" value="InterPro"/>
</dbReference>
<dbReference type="SUPFAM" id="SSF47113">
    <property type="entry name" value="Histone-fold"/>
    <property type="match status" value="2"/>
</dbReference>
<reference evidence="9" key="1">
    <citation type="submission" date="2012-08" db="EMBL/GenBank/DDBJ databases">
        <title>Genome analysis of Colletotrichum orbiculare and Colletotrichum fructicola.</title>
        <authorList>
            <person name="Gan P.H.P."/>
            <person name="Ikeda K."/>
            <person name="Irieda H."/>
            <person name="Narusaka M."/>
            <person name="O'Connell R.J."/>
            <person name="Narusaka Y."/>
            <person name="Takano Y."/>
            <person name="Kubo Y."/>
            <person name="Shirasu K."/>
        </authorList>
    </citation>
    <scope>NUCLEOTIDE SEQUENCE</scope>
    <source>
        <strain evidence="9">Nara gc5</strain>
    </source>
</reference>
<evidence type="ECO:0000256" key="5">
    <source>
        <dbReference type="ARBA" id="ARBA00023163"/>
    </source>
</evidence>
<dbReference type="GO" id="GO:0006366">
    <property type="term" value="P:transcription by RNA polymerase II"/>
    <property type="evidence" value="ECO:0007669"/>
    <property type="project" value="InterPro"/>
</dbReference>
<sequence>MERLKSFGFPYYLPDVGCHLRDLVSGIEMAIGVFEQLTPEDGNSEVEGPEEKPKPLRPSRAAKAVSERVRRESYELFQSAFDQAVGVIHPSGFKSISDIPVTNEERAELQKPKPRRRRAPKHRPLPPLKEGEKRLYGIHERIANVFRKMMYVSGETAEPSVETTSMIEDIVRQQVIELLRNCTDLAARRGSRSITINDLIFQIRHDQAKVSRLRTFLSWKDVRKNVKDSDDKGGEADLGAGEDPAGGVMPGGPVDDAAKKNKKAKVGLPWEPSSFYSQEVPERDDEEDEEEEEMNFITLQRLRKADERTKAMTKEEYVTWSEYRQASFTYRKGKRFREWAGFGIVTDSKPSDDIVDILGFLTFEMVQTLTEHALKVKEQEDLFKALNGGDNAGSKKRKVATGLFDPPSEGRSPIEPRHVQEAFRRLQQRPKKTRAMLNGSRLPQHTALNITKLKVQLKLAIARLRMVQQRDEQLSKTQRRAMAQLLEVGKIDSARIRVENIIRSDITTELHEILELYCELLIARAGLLEGSTCDPGLEEAVKSIIYAAPKTEIKELQVVRTLLAEKYGKEFVMTAMDNSDGKVSDKVVKKLSVVPPKEELVVGYLEEIAKAYNVDWPKRPQAAEPPDLLDDDDDDDNPSGGIGVKIPEGPLGNSTKVAKEQEELSKATPPRTIGGPSSPLTVTPPRMTTDNVHPKVTLNSLELKPNKKMDAAAQKKPGGKGPGGNVPDITELERRFAALKR</sequence>
<feature type="region of interest" description="Disordered" evidence="8">
    <location>
        <begin position="617"/>
        <end position="729"/>
    </location>
</feature>
<dbReference type="STRING" id="1213859.L2GGP4"/>
<keyword evidence="3" id="KW-0805">Transcription regulation</keyword>
<evidence type="ECO:0000313" key="9">
    <source>
        <dbReference type="EMBL" id="ELA37570.1"/>
    </source>
</evidence>
<dbReference type="GO" id="GO:0046982">
    <property type="term" value="F:protein heterodimerization activity"/>
    <property type="evidence" value="ECO:0007669"/>
    <property type="project" value="InterPro"/>
</dbReference>
<organism evidence="9">
    <name type="scientific">Colletotrichum fructicola (strain Nara gc5)</name>
    <name type="common">Anthracnose fungus</name>
    <name type="synonym">Colletotrichum gloeosporioides (strain Nara gc5)</name>
    <dbReference type="NCBI Taxonomy" id="1213859"/>
    <lineage>
        <taxon>Eukaryota</taxon>
        <taxon>Fungi</taxon>
        <taxon>Dikarya</taxon>
        <taxon>Ascomycota</taxon>
        <taxon>Pezizomycotina</taxon>
        <taxon>Sordariomycetes</taxon>
        <taxon>Hypocreomycetidae</taxon>
        <taxon>Glomerellales</taxon>
        <taxon>Glomerellaceae</taxon>
        <taxon>Colletotrichum</taxon>
        <taxon>Colletotrichum gloeosporioides species complex</taxon>
    </lineage>
</organism>
<keyword evidence="6" id="KW-0539">Nucleus</keyword>
<dbReference type="GO" id="GO:0000124">
    <property type="term" value="C:SAGA complex"/>
    <property type="evidence" value="ECO:0007669"/>
    <property type="project" value="UniProtKB-ARBA"/>
</dbReference>